<dbReference type="EMBL" id="FN298493">
    <property type="protein sequence ID" value="CAX67788.1"/>
    <property type="molecule type" value="Genomic_DNA"/>
</dbReference>
<protein>
    <submittedName>
        <fullName evidence="1">Uncharacterized protein</fullName>
    </submittedName>
</protein>
<sequence>MLDTIQTIQWTTMPSIKTYPSRPIYHNYNKTIHLRQIDTYKTQLSLLIKEAQLSGFGYSLKFQKRIQSFQNLIETSAISIMQSGYHHHESKLQTLFYILYVIEVCFEVHTVANIKLPNNPDPLRWSGLVYPEFKLPRIRH</sequence>
<gene>
    <name evidence="1" type="ORF">Y69_0019</name>
</gene>
<organism evidence="1">
    <name type="scientific">Yersinia enterocolitica</name>
    <dbReference type="NCBI Taxonomy" id="630"/>
    <lineage>
        <taxon>Bacteria</taxon>
        <taxon>Pseudomonadati</taxon>
        <taxon>Pseudomonadota</taxon>
        <taxon>Gammaproteobacteria</taxon>
        <taxon>Enterobacterales</taxon>
        <taxon>Yersiniaceae</taxon>
        <taxon>Yersinia</taxon>
    </lineage>
</organism>
<accession>F2Q857</accession>
<evidence type="ECO:0000313" key="1">
    <source>
        <dbReference type="EMBL" id="CAX67788.1"/>
    </source>
</evidence>
<dbReference type="AlphaFoldDB" id="F2Q857"/>
<proteinExistence type="predicted"/>
<name>F2Q857_YEREN</name>
<reference evidence="1" key="1">
    <citation type="submission" date="2009-04" db="EMBL/GenBank/DDBJ databases">
        <title>Novel enterobacterial integrative and conjugative elements (ICEs), including a mobilisable relateive of SPI-7.</title>
        <authorList>
            <person name="Seth-Smith H.M."/>
        </authorList>
    </citation>
    <scope>NUCLEOTIDE SEQUENCE</scope>
    <source>
        <strain evidence="1">Y69</strain>
    </source>
</reference>